<dbReference type="InterPro" id="IPR001559">
    <property type="entry name" value="Phosphotriesterase"/>
</dbReference>
<name>A0AAD9KT32_RIDPI</name>
<evidence type="ECO:0000256" key="3">
    <source>
        <dbReference type="PIRSR" id="PIRSR601559-52"/>
    </source>
</evidence>
<dbReference type="SUPFAM" id="SSF51556">
    <property type="entry name" value="Metallo-dependent hydrolases"/>
    <property type="match status" value="1"/>
</dbReference>
<evidence type="ECO:0000313" key="5">
    <source>
        <dbReference type="EMBL" id="KAK2177012.1"/>
    </source>
</evidence>
<gene>
    <name evidence="5" type="ORF">NP493_624g01062</name>
</gene>
<evidence type="ECO:0000256" key="1">
    <source>
        <dbReference type="ARBA" id="ARBA00022723"/>
    </source>
</evidence>
<protein>
    <recommendedName>
        <fullName evidence="7">Parathion hydrolase-related protein</fullName>
    </recommendedName>
</protein>
<accession>A0AAD9KT32</accession>
<dbReference type="Proteomes" id="UP001209878">
    <property type="component" value="Unassembled WGS sequence"/>
</dbReference>
<organism evidence="5 6">
    <name type="scientific">Ridgeia piscesae</name>
    <name type="common">Tubeworm</name>
    <dbReference type="NCBI Taxonomy" id="27915"/>
    <lineage>
        <taxon>Eukaryota</taxon>
        <taxon>Metazoa</taxon>
        <taxon>Spiralia</taxon>
        <taxon>Lophotrochozoa</taxon>
        <taxon>Annelida</taxon>
        <taxon>Polychaeta</taxon>
        <taxon>Sedentaria</taxon>
        <taxon>Canalipalpata</taxon>
        <taxon>Sabellida</taxon>
        <taxon>Siboglinidae</taxon>
        <taxon>Ridgeia</taxon>
    </lineage>
</organism>
<dbReference type="PROSITE" id="PS51347">
    <property type="entry name" value="PHOSPHOTRIESTERASE_2"/>
    <property type="match status" value="1"/>
</dbReference>
<evidence type="ECO:0000256" key="4">
    <source>
        <dbReference type="PROSITE-ProRule" id="PRU00679"/>
    </source>
</evidence>
<dbReference type="AlphaFoldDB" id="A0AAD9KT32"/>
<dbReference type="Pfam" id="PF02126">
    <property type="entry name" value="PTE"/>
    <property type="match status" value="1"/>
</dbReference>
<dbReference type="GO" id="GO:0016787">
    <property type="term" value="F:hydrolase activity"/>
    <property type="evidence" value="ECO:0007669"/>
    <property type="project" value="UniProtKB-KW"/>
</dbReference>
<feature type="binding site" evidence="3">
    <location>
        <position position="147"/>
    </location>
    <ligand>
        <name>a divalent metal cation</name>
        <dbReference type="ChEBI" id="CHEBI:60240"/>
        <label>2</label>
    </ligand>
</feature>
<comment type="caution">
    <text evidence="4">Lacks conserved residue(s) required for the propagation of feature annotation.</text>
</comment>
<feature type="binding site" evidence="3">
    <location>
        <position position="276"/>
    </location>
    <ligand>
        <name>a divalent metal cation</name>
        <dbReference type="ChEBI" id="CHEBI:60240"/>
        <label>1</label>
    </ligand>
</feature>
<feature type="binding site" evidence="3">
    <location>
        <position position="179"/>
    </location>
    <ligand>
        <name>a divalent metal cation</name>
        <dbReference type="ChEBI" id="CHEBI:60240"/>
        <label>2</label>
    </ligand>
</feature>
<keyword evidence="6" id="KW-1185">Reference proteome</keyword>
<reference evidence="5" key="1">
    <citation type="journal article" date="2023" name="Mol. Biol. Evol.">
        <title>Third-Generation Sequencing Reveals the Adaptive Role of the Epigenome in Three Deep-Sea Polychaetes.</title>
        <authorList>
            <person name="Perez M."/>
            <person name="Aroh O."/>
            <person name="Sun Y."/>
            <person name="Lan Y."/>
            <person name="Juniper S.K."/>
            <person name="Young C.R."/>
            <person name="Angers B."/>
            <person name="Qian P.Y."/>
        </authorList>
    </citation>
    <scope>NUCLEOTIDE SEQUENCE</scope>
    <source>
        <strain evidence="5">R07B-5</strain>
    </source>
</reference>
<proteinExistence type="inferred from homology"/>
<feature type="binding site" evidence="3">
    <location>
        <position position="7"/>
    </location>
    <ligand>
        <name>a divalent metal cation</name>
        <dbReference type="ChEBI" id="CHEBI:60240"/>
        <label>1</label>
    </ligand>
</feature>
<evidence type="ECO:0008006" key="7">
    <source>
        <dbReference type="Google" id="ProtNLM"/>
    </source>
</evidence>
<feature type="binding site" evidence="3">
    <location>
        <position position="5"/>
    </location>
    <ligand>
        <name>a divalent metal cation</name>
        <dbReference type="ChEBI" id="CHEBI:60240"/>
        <label>1</label>
    </ligand>
</feature>
<dbReference type="PANTHER" id="PTHR10819:SF3">
    <property type="entry name" value="PHOSPHOTRIESTERASE-RELATED PROTEIN"/>
    <property type="match status" value="1"/>
</dbReference>
<sequence>MCLPHEHLSMTAIPLQVPAQADEKHLEDVPFALDTLWWIQHNPYSHKPNLSLDDRDAILAEMKFFKEKGGKTIVENTTNGLCRDVKFVKDIALTSGVNITAGTGYYVATSHPPDMAHRTVEDLTIEMTSEIVTGVKGTDVKCGHIGEIGCSWPLEAAEKKVLQATAHTQEATGAPVIIHPGRDSAAPAEIIRILAEAGGDISRTVMSHLDRTLHTKEAILEYASLGSYCEYDLFGVELSHYQLQSSLDMVNDAQRIQRIKWLIEAGFEDRILIAHDVHTKHRLMKYGGHGYSHILMNILPKMLDRGISQETIKKITETNPQRWLTFK</sequence>
<dbReference type="GO" id="GO:0008270">
    <property type="term" value="F:zinc ion binding"/>
    <property type="evidence" value="ECO:0007669"/>
    <property type="project" value="InterPro"/>
</dbReference>
<evidence type="ECO:0000256" key="2">
    <source>
        <dbReference type="ARBA" id="ARBA00022801"/>
    </source>
</evidence>
<feature type="binding site" evidence="3">
    <location>
        <position position="208"/>
    </location>
    <ligand>
        <name>a divalent metal cation</name>
        <dbReference type="ChEBI" id="CHEBI:60240"/>
        <label>2</label>
    </ligand>
</feature>
<dbReference type="PANTHER" id="PTHR10819">
    <property type="entry name" value="PHOSPHOTRIESTERASE-RELATED"/>
    <property type="match status" value="1"/>
</dbReference>
<comment type="caution">
    <text evidence="5">The sequence shown here is derived from an EMBL/GenBank/DDBJ whole genome shotgun (WGS) entry which is preliminary data.</text>
</comment>
<evidence type="ECO:0000313" key="6">
    <source>
        <dbReference type="Proteomes" id="UP001209878"/>
    </source>
</evidence>
<dbReference type="InterPro" id="IPR032466">
    <property type="entry name" value="Metal_Hydrolase"/>
</dbReference>
<keyword evidence="2" id="KW-0378">Hydrolase</keyword>
<comment type="cofactor">
    <cofactor evidence="3">
        <name>a divalent metal cation</name>
        <dbReference type="ChEBI" id="CHEBI:60240"/>
    </cofactor>
    <text evidence="3">Binds 2 divalent metal cations per subunit.</text>
</comment>
<keyword evidence="1 3" id="KW-0479">Metal-binding</keyword>
<dbReference type="EMBL" id="JAODUO010000624">
    <property type="protein sequence ID" value="KAK2177012.1"/>
    <property type="molecule type" value="Genomic_DNA"/>
</dbReference>
<dbReference type="Gene3D" id="3.20.20.140">
    <property type="entry name" value="Metal-dependent hydrolases"/>
    <property type="match status" value="1"/>
</dbReference>
<feature type="binding site" evidence="3">
    <location>
        <position position="147"/>
    </location>
    <ligand>
        <name>a divalent metal cation</name>
        <dbReference type="ChEBI" id="CHEBI:60240"/>
        <label>1</label>
    </ligand>
</feature>
<comment type="similarity">
    <text evidence="4">Belongs to the metallo-dependent hydrolases superfamily. Phosphotriesterase family.</text>
</comment>